<reference evidence="1 2" key="2">
    <citation type="journal article" date="2022" name="Mol. Ecol. Resour.">
        <title>The genomes of chicory, endive, great burdock and yacon provide insights into Asteraceae paleo-polyploidization history and plant inulin production.</title>
        <authorList>
            <person name="Fan W."/>
            <person name="Wang S."/>
            <person name="Wang H."/>
            <person name="Wang A."/>
            <person name="Jiang F."/>
            <person name="Liu H."/>
            <person name="Zhao H."/>
            <person name="Xu D."/>
            <person name="Zhang Y."/>
        </authorList>
    </citation>
    <scope>NUCLEOTIDE SEQUENCE [LARGE SCALE GENOMIC DNA]</scope>
    <source>
        <strain evidence="2">cv. Yunnan</strain>
        <tissue evidence="1">Leaves</tissue>
    </source>
</reference>
<evidence type="ECO:0000313" key="2">
    <source>
        <dbReference type="Proteomes" id="UP001056120"/>
    </source>
</evidence>
<keyword evidence="2" id="KW-1185">Reference proteome</keyword>
<reference evidence="2" key="1">
    <citation type="journal article" date="2022" name="Mol. Ecol. Resour.">
        <title>The genomes of chicory, endive, great burdock and yacon provide insights into Asteraceae palaeo-polyploidization history and plant inulin production.</title>
        <authorList>
            <person name="Fan W."/>
            <person name="Wang S."/>
            <person name="Wang H."/>
            <person name="Wang A."/>
            <person name="Jiang F."/>
            <person name="Liu H."/>
            <person name="Zhao H."/>
            <person name="Xu D."/>
            <person name="Zhang Y."/>
        </authorList>
    </citation>
    <scope>NUCLEOTIDE SEQUENCE [LARGE SCALE GENOMIC DNA]</scope>
    <source>
        <strain evidence="2">cv. Yunnan</strain>
    </source>
</reference>
<accession>A0ACB9BWA9</accession>
<name>A0ACB9BWA9_9ASTR</name>
<dbReference type="Proteomes" id="UP001056120">
    <property type="component" value="Linkage Group LG22"/>
</dbReference>
<organism evidence="1 2">
    <name type="scientific">Smallanthus sonchifolius</name>
    <dbReference type="NCBI Taxonomy" id="185202"/>
    <lineage>
        <taxon>Eukaryota</taxon>
        <taxon>Viridiplantae</taxon>
        <taxon>Streptophyta</taxon>
        <taxon>Embryophyta</taxon>
        <taxon>Tracheophyta</taxon>
        <taxon>Spermatophyta</taxon>
        <taxon>Magnoliopsida</taxon>
        <taxon>eudicotyledons</taxon>
        <taxon>Gunneridae</taxon>
        <taxon>Pentapetalae</taxon>
        <taxon>asterids</taxon>
        <taxon>campanulids</taxon>
        <taxon>Asterales</taxon>
        <taxon>Asteraceae</taxon>
        <taxon>Asteroideae</taxon>
        <taxon>Heliantheae alliance</taxon>
        <taxon>Millerieae</taxon>
        <taxon>Smallanthus</taxon>
    </lineage>
</organism>
<proteinExistence type="predicted"/>
<evidence type="ECO:0000313" key="1">
    <source>
        <dbReference type="EMBL" id="KAI3726334.1"/>
    </source>
</evidence>
<dbReference type="EMBL" id="CM042039">
    <property type="protein sequence ID" value="KAI3726334.1"/>
    <property type="molecule type" value="Genomic_DNA"/>
</dbReference>
<gene>
    <name evidence="1" type="ORF">L1987_66131</name>
</gene>
<sequence>MLILFCFKRLNLEFWELVVGSTFSLLLCEDLRRSWADCSTADPRGYFSRLRQIVLGHREEPEPEERKKNRSWRLVCILKV</sequence>
<comment type="caution">
    <text evidence="1">The sequence shown here is derived from an EMBL/GenBank/DDBJ whole genome shotgun (WGS) entry which is preliminary data.</text>
</comment>
<protein>
    <submittedName>
        <fullName evidence="1">Uncharacterized protein</fullName>
    </submittedName>
</protein>